<dbReference type="PANTHER" id="PTHR12526">
    <property type="entry name" value="GLYCOSYLTRANSFERASE"/>
    <property type="match status" value="1"/>
</dbReference>
<proteinExistence type="predicted"/>
<evidence type="ECO:0000256" key="1">
    <source>
        <dbReference type="SAM" id="Coils"/>
    </source>
</evidence>
<evidence type="ECO:0000313" key="3">
    <source>
        <dbReference type="EMBL" id="GGA76473.1"/>
    </source>
</evidence>
<dbReference type="AlphaFoldDB" id="A0A916W8U6"/>
<reference evidence="3" key="1">
    <citation type="journal article" date="2014" name="Int. J. Syst. Evol. Microbiol.">
        <title>Complete genome sequence of Corynebacterium casei LMG S-19264T (=DSM 44701T), isolated from a smear-ripened cheese.</title>
        <authorList>
            <consortium name="US DOE Joint Genome Institute (JGI-PGF)"/>
            <person name="Walter F."/>
            <person name="Albersmeier A."/>
            <person name="Kalinowski J."/>
            <person name="Ruckert C."/>
        </authorList>
    </citation>
    <scope>NUCLEOTIDE SEQUENCE</scope>
    <source>
        <strain evidence="3">CGMCC 1.15320</strain>
    </source>
</reference>
<reference evidence="3" key="2">
    <citation type="submission" date="2020-09" db="EMBL/GenBank/DDBJ databases">
        <authorList>
            <person name="Sun Q."/>
            <person name="Zhou Y."/>
        </authorList>
    </citation>
    <scope>NUCLEOTIDE SEQUENCE</scope>
    <source>
        <strain evidence="3">CGMCC 1.15320</strain>
    </source>
</reference>
<comment type="caution">
    <text evidence="3">The sequence shown here is derived from an EMBL/GenBank/DDBJ whole genome shotgun (WGS) entry which is preliminary data.</text>
</comment>
<organism evidence="3 4">
    <name type="scientific">Nitratireductor aestuarii</name>
    <dbReference type="NCBI Taxonomy" id="1735103"/>
    <lineage>
        <taxon>Bacteria</taxon>
        <taxon>Pseudomonadati</taxon>
        <taxon>Pseudomonadota</taxon>
        <taxon>Alphaproteobacteria</taxon>
        <taxon>Hyphomicrobiales</taxon>
        <taxon>Phyllobacteriaceae</taxon>
        <taxon>Nitratireductor</taxon>
    </lineage>
</organism>
<gene>
    <name evidence="3" type="ORF">GCM10011385_33130</name>
</gene>
<keyword evidence="1" id="KW-0175">Coiled coil</keyword>
<evidence type="ECO:0000313" key="4">
    <source>
        <dbReference type="Proteomes" id="UP000636264"/>
    </source>
</evidence>
<name>A0A916W8U6_9HYPH</name>
<accession>A0A916W8U6</accession>
<dbReference type="PANTHER" id="PTHR12526:SF638">
    <property type="entry name" value="SPORE COAT PROTEIN SA"/>
    <property type="match status" value="1"/>
</dbReference>
<sequence>MTRNIVQWLLRRAMKGAVVTFETASDQQFWVSRQLVAAEATIVTNGAGIDFSLFPARKVAPAEGALTVLYAGRLLRSKGLDVVLAAAELNRSEKIRIWVAGYQEADPDALPLEELSNHPNISFLGGVADMGTLLAEVDAVVLPSRYNEGIPRILIEAAACGCVPIATRFPGSLALIVDKETGFFLHSANTSDQAEELSQLLQELSDDRVRLRKIGTQAAQFVRSNGFSSDEIAGTFCKLYKQGRAVVLSGAA</sequence>
<feature type="coiled-coil region" evidence="1">
    <location>
        <begin position="187"/>
        <end position="214"/>
    </location>
</feature>
<dbReference type="GO" id="GO:0016757">
    <property type="term" value="F:glycosyltransferase activity"/>
    <property type="evidence" value="ECO:0007669"/>
    <property type="project" value="InterPro"/>
</dbReference>
<dbReference type="InterPro" id="IPR001296">
    <property type="entry name" value="Glyco_trans_1"/>
</dbReference>
<feature type="domain" description="Glycosyl transferase family 1" evidence="2">
    <location>
        <begin position="59"/>
        <end position="215"/>
    </location>
</feature>
<dbReference type="EMBL" id="BMIF01000011">
    <property type="protein sequence ID" value="GGA76473.1"/>
    <property type="molecule type" value="Genomic_DNA"/>
</dbReference>
<protein>
    <recommendedName>
        <fullName evidence="2">Glycosyl transferase family 1 domain-containing protein</fullName>
    </recommendedName>
</protein>
<evidence type="ECO:0000259" key="2">
    <source>
        <dbReference type="Pfam" id="PF00534"/>
    </source>
</evidence>
<keyword evidence="4" id="KW-1185">Reference proteome</keyword>
<dbReference type="SUPFAM" id="SSF53756">
    <property type="entry name" value="UDP-Glycosyltransferase/glycogen phosphorylase"/>
    <property type="match status" value="1"/>
</dbReference>
<dbReference type="Pfam" id="PF00534">
    <property type="entry name" value="Glycos_transf_1"/>
    <property type="match status" value="1"/>
</dbReference>
<dbReference type="Gene3D" id="3.40.50.2000">
    <property type="entry name" value="Glycogen Phosphorylase B"/>
    <property type="match status" value="2"/>
</dbReference>
<dbReference type="Proteomes" id="UP000636264">
    <property type="component" value="Unassembled WGS sequence"/>
</dbReference>